<comment type="caution">
    <text evidence="1">The sequence shown here is derived from an EMBL/GenBank/DDBJ whole genome shotgun (WGS) entry which is preliminary data.</text>
</comment>
<dbReference type="RefSeq" id="XP_007744763.1">
    <property type="nucleotide sequence ID" value="XM_007746573.1"/>
</dbReference>
<name>W9XKU4_9EURO</name>
<dbReference type="CDD" id="cd07067">
    <property type="entry name" value="HP_PGM_like"/>
    <property type="match status" value="1"/>
</dbReference>
<accession>W9XKU4</accession>
<dbReference type="HOGENOM" id="CLU_039184_1_1_1"/>
<dbReference type="EMBL" id="AMGX01000008">
    <property type="protein sequence ID" value="EXJ70984.1"/>
    <property type="molecule type" value="Genomic_DNA"/>
</dbReference>
<dbReference type="Pfam" id="PF00300">
    <property type="entry name" value="His_Phos_1"/>
    <property type="match status" value="1"/>
</dbReference>
<dbReference type="eggNOG" id="KOG4754">
    <property type="taxonomic scope" value="Eukaryota"/>
</dbReference>
<gene>
    <name evidence="1" type="ORF">A1O5_05977</name>
</gene>
<evidence type="ECO:0000313" key="1">
    <source>
        <dbReference type="EMBL" id="EXJ70984.1"/>
    </source>
</evidence>
<dbReference type="GO" id="GO:0005737">
    <property type="term" value="C:cytoplasm"/>
    <property type="evidence" value="ECO:0007669"/>
    <property type="project" value="TreeGrafter"/>
</dbReference>
<reference evidence="1 2" key="1">
    <citation type="submission" date="2013-03" db="EMBL/GenBank/DDBJ databases">
        <title>The Genome Sequence of Cladophialophora psammophila CBS 110553.</title>
        <authorList>
            <consortium name="The Broad Institute Genomics Platform"/>
            <person name="Cuomo C."/>
            <person name="de Hoog S."/>
            <person name="Gorbushina A."/>
            <person name="Walker B."/>
            <person name="Young S.K."/>
            <person name="Zeng Q."/>
            <person name="Gargeya S."/>
            <person name="Fitzgerald M."/>
            <person name="Haas B."/>
            <person name="Abouelleil A."/>
            <person name="Allen A.W."/>
            <person name="Alvarado L."/>
            <person name="Arachchi H.M."/>
            <person name="Berlin A.M."/>
            <person name="Chapman S.B."/>
            <person name="Gainer-Dewar J."/>
            <person name="Goldberg J."/>
            <person name="Griggs A."/>
            <person name="Gujja S."/>
            <person name="Hansen M."/>
            <person name="Howarth C."/>
            <person name="Imamovic A."/>
            <person name="Ireland A."/>
            <person name="Larimer J."/>
            <person name="McCowan C."/>
            <person name="Murphy C."/>
            <person name="Pearson M."/>
            <person name="Poon T.W."/>
            <person name="Priest M."/>
            <person name="Roberts A."/>
            <person name="Saif S."/>
            <person name="Shea T."/>
            <person name="Sisk P."/>
            <person name="Sykes S."/>
            <person name="Wortman J."/>
            <person name="Nusbaum C."/>
            <person name="Birren B."/>
        </authorList>
    </citation>
    <scope>NUCLEOTIDE SEQUENCE [LARGE SCALE GENOMIC DNA]</scope>
    <source>
        <strain evidence="1 2">CBS 110553</strain>
    </source>
</reference>
<proteinExistence type="predicted"/>
<dbReference type="AlphaFoldDB" id="W9XKU4"/>
<organism evidence="1 2">
    <name type="scientific">Cladophialophora psammophila CBS 110553</name>
    <dbReference type="NCBI Taxonomy" id="1182543"/>
    <lineage>
        <taxon>Eukaryota</taxon>
        <taxon>Fungi</taxon>
        <taxon>Dikarya</taxon>
        <taxon>Ascomycota</taxon>
        <taxon>Pezizomycotina</taxon>
        <taxon>Eurotiomycetes</taxon>
        <taxon>Chaetothyriomycetidae</taxon>
        <taxon>Chaetothyriales</taxon>
        <taxon>Herpotrichiellaceae</taxon>
        <taxon>Cladophialophora</taxon>
    </lineage>
</organism>
<dbReference type="Gene3D" id="3.40.50.1240">
    <property type="entry name" value="Phosphoglycerate mutase-like"/>
    <property type="match status" value="1"/>
</dbReference>
<dbReference type="OrthoDB" id="496981at2759"/>
<dbReference type="SMART" id="SM00855">
    <property type="entry name" value="PGAM"/>
    <property type="match status" value="1"/>
</dbReference>
<evidence type="ECO:0008006" key="3">
    <source>
        <dbReference type="Google" id="ProtNLM"/>
    </source>
</evidence>
<protein>
    <recommendedName>
        <fullName evidence="3">Phosphoglycerate mutase</fullName>
    </recommendedName>
</protein>
<dbReference type="GeneID" id="19190690"/>
<evidence type="ECO:0000313" key="2">
    <source>
        <dbReference type="Proteomes" id="UP000019471"/>
    </source>
</evidence>
<dbReference type="InterPro" id="IPR013078">
    <property type="entry name" value="His_Pase_superF_clade-1"/>
</dbReference>
<dbReference type="GO" id="GO:0016791">
    <property type="term" value="F:phosphatase activity"/>
    <property type="evidence" value="ECO:0007669"/>
    <property type="project" value="TreeGrafter"/>
</dbReference>
<dbReference type="InterPro" id="IPR050275">
    <property type="entry name" value="PGM_Phosphatase"/>
</dbReference>
<dbReference type="Proteomes" id="UP000019471">
    <property type="component" value="Unassembled WGS sequence"/>
</dbReference>
<dbReference type="PANTHER" id="PTHR48100">
    <property type="entry name" value="BROAD-SPECIFICITY PHOSPHATASE YOR283W-RELATED"/>
    <property type="match status" value="1"/>
</dbReference>
<dbReference type="PANTHER" id="PTHR48100:SF54">
    <property type="entry name" value="PHOSPHATASE SPAC5H10.03-RELATED"/>
    <property type="match status" value="1"/>
</dbReference>
<keyword evidence="2" id="KW-1185">Reference proteome</keyword>
<dbReference type="InterPro" id="IPR029033">
    <property type="entry name" value="His_PPase_superfam"/>
</dbReference>
<dbReference type="SUPFAM" id="SSF53254">
    <property type="entry name" value="Phosphoglycerate mutase-like"/>
    <property type="match status" value="1"/>
</dbReference>
<sequence length="127" mass="13989">MGSIIFIVRHAESKHNVDKDFNQFDPGLTAFGVQQAEQLGRTFPDPKSISVILTSPLQRAIQTSLLAFPNILDKRYFDSQSGQGTDGGAELLIDADAQERSDLPCDTGLDRASLGKMFPHLDFCQFT</sequence>